<evidence type="ECO:0000256" key="4">
    <source>
        <dbReference type="ARBA" id="ARBA00022490"/>
    </source>
</evidence>
<dbReference type="GO" id="GO:0005634">
    <property type="term" value="C:nucleus"/>
    <property type="evidence" value="ECO:0007669"/>
    <property type="project" value="UniProtKB-SubCell"/>
</dbReference>
<evidence type="ECO:0000256" key="6">
    <source>
        <dbReference type="ARBA" id="ARBA00023242"/>
    </source>
</evidence>
<organism evidence="11 12">
    <name type="scientific">Pichia kudriavzevii</name>
    <name type="common">Yeast</name>
    <name type="synonym">Issatchenkia orientalis</name>
    <dbReference type="NCBI Taxonomy" id="4909"/>
    <lineage>
        <taxon>Eukaryota</taxon>
        <taxon>Fungi</taxon>
        <taxon>Dikarya</taxon>
        <taxon>Ascomycota</taxon>
        <taxon>Saccharomycotina</taxon>
        <taxon>Pichiomycetes</taxon>
        <taxon>Pichiales</taxon>
        <taxon>Pichiaceae</taxon>
        <taxon>Pichia</taxon>
    </lineage>
</organism>
<dbReference type="SUPFAM" id="SSF56672">
    <property type="entry name" value="DNA/RNA polymerases"/>
    <property type="match status" value="1"/>
</dbReference>
<evidence type="ECO:0000259" key="9">
    <source>
        <dbReference type="PROSITE" id="PS50878"/>
    </source>
</evidence>
<name>A0A1Z8JMC4_PICKU</name>
<dbReference type="InterPro" id="IPR036397">
    <property type="entry name" value="RNaseH_sf"/>
</dbReference>
<evidence type="ECO:0000256" key="1">
    <source>
        <dbReference type="ARBA" id="ARBA00000077"/>
    </source>
</evidence>
<evidence type="ECO:0000313" key="11">
    <source>
        <dbReference type="EMBL" id="OUT21746.1"/>
    </source>
</evidence>
<comment type="catalytic activity">
    <reaction evidence="1">
        <text>Endonucleolytic cleavage to 5'-phosphomonoester.</text>
        <dbReference type="EC" id="3.1.26.4"/>
    </reaction>
</comment>
<dbReference type="EMBL" id="NHMM01000004">
    <property type="protein sequence ID" value="OUT21746.1"/>
    <property type="molecule type" value="Genomic_DNA"/>
</dbReference>
<keyword evidence="5" id="KW-0694">RNA-binding</keyword>
<comment type="subcellular location">
    <subcellularLocation>
        <location evidence="3">Cytoplasm</location>
    </subcellularLocation>
    <subcellularLocation>
        <location evidence="2">Nucleus</location>
    </subcellularLocation>
</comment>
<evidence type="ECO:0000313" key="12">
    <source>
        <dbReference type="Proteomes" id="UP000195871"/>
    </source>
</evidence>
<feature type="domain" description="Reverse transcriptase" evidence="9">
    <location>
        <begin position="1"/>
        <end position="276"/>
    </location>
</feature>
<dbReference type="Gene3D" id="1.10.340.70">
    <property type="match status" value="1"/>
</dbReference>
<dbReference type="PANTHER" id="PTHR37984">
    <property type="entry name" value="PROTEIN CBG26694"/>
    <property type="match status" value="1"/>
</dbReference>
<comment type="caution">
    <text evidence="11">The sequence shown here is derived from an EMBL/GenBank/DDBJ whole genome shotgun (WGS) entry which is preliminary data.</text>
</comment>
<evidence type="ECO:0000256" key="7">
    <source>
        <dbReference type="ARBA" id="ARBA00025590"/>
    </source>
</evidence>
<reference evidence="11 12" key="1">
    <citation type="submission" date="2017-05" db="EMBL/GenBank/DDBJ databases">
        <title>The Genome Sequence of Candida krusei Ckrusei653.</title>
        <authorList>
            <person name="Cuomo C."/>
            <person name="Forche A."/>
            <person name="Young S."/>
            <person name="Abouelleil A."/>
            <person name="Cao P."/>
            <person name="Chapman S."/>
            <person name="Cusick C."/>
            <person name="Shea T."/>
            <person name="Nusbaum C."/>
            <person name="Birren B."/>
        </authorList>
    </citation>
    <scope>NUCLEOTIDE SEQUENCE [LARGE SCALE GENOMIC DNA]</scope>
    <source>
        <strain evidence="11 12">Ckrusei653</strain>
    </source>
</reference>
<dbReference type="Pfam" id="PF00078">
    <property type="entry name" value="RVT_1"/>
    <property type="match status" value="1"/>
</dbReference>
<dbReference type="Proteomes" id="UP000195871">
    <property type="component" value="Unassembled WGS sequence"/>
</dbReference>
<dbReference type="SUPFAM" id="SSF53098">
    <property type="entry name" value="Ribonuclease H-like"/>
    <property type="match status" value="1"/>
</dbReference>
<gene>
    <name evidence="11" type="ORF">CAS74_002717</name>
</gene>
<dbReference type="Pfam" id="PF17921">
    <property type="entry name" value="Integrase_H2C2"/>
    <property type="match status" value="1"/>
</dbReference>
<evidence type="ECO:0000256" key="8">
    <source>
        <dbReference type="ARBA" id="ARBA00025615"/>
    </source>
</evidence>
<dbReference type="InterPro" id="IPR012337">
    <property type="entry name" value="RNaseH-like_sf"/>
</dbReference>
<dbReference type="GO" id="GO:0004523">
    <property type="term" value="F:RNA-DNA hybrid ribonuclease activity"/>
    <property type="evidence" value="ECO:0007669"/>
    <property type="project" value="UniProtKB-EC"/>
</dbReference>
<keyword evidence="6" id="KW-0539">Nucleus</keyword>
<sequence length="579" mass="67288">MRAVRRNLKNVDNYPLLLFVQSVEEKENNNVLEEPYDGVDGIRKKIHEEFRDVVTNDQPTSLPPQRNLTHRIILIEPTKSTYRRQYKLSYSEKQELNKQVDELLKQGFIKPSSSPFNSPVLFVKKKDGSMKMCVDYGLLNNNTVKDKFPIPRIDELITCFGGASVFSKLDLIIAEDDMEKTAFSTDYGHYEWVVMPFGLTNAPSTFQRMMNRILAPYLNRFVQVYLDDIIIYSKTIEEHYNHIRKILELLRRNKLITKKKKCSFYFKTLGFLGHLISSRGIQTDPAKIDKIKSWPIPKNAKDAQSFLGLADYEFTIQYLRYPYEEKKVGINTIESVLTPNQELLERISKSYDEDNEIKEIYDILKENLPIPKSIHNHIKHYSIEDNLLYFSVVKGGNDRRIVVSPKSKLVQEIIGNAHDGNSAGHFGYFKTYMRLHPMFYWPNMLKSVKRYCQRCTVCQKTKPETTGQRGLFSPLPIPEGRWTDISLDFVTGVPRCKNGHDMILVVVDRFTKMAHFIPTRKTATAEQCAKLMVDNCFKLHGIPKRMVSDNDIEFLAHHYSSQPLITLKQMVKQKERTES</sequence>
<accession>A0A1Z8JMC4</accession>
<dbReference type="GO" id="GO:0015074">
    <property type="term" value="P:DNA integration"/>
    <property type="evidence" value="ECO:0007669"/>
    <property type="project" value="InterPro"/>
</dbReference>
<protein>
    <submittedName>
        <fullName evidence="11">Transposon Tf2-1 polyprotein</fullName>
    </submittedName>
</protein>
<dbReference type="FunFam" id="3.30.70.270:FF:000003">
    <property type="entry name" value="Transposon Ty3-G Gag-Pol polyprotein"/>
    <property type="match status" value="1"/>
</dbReference>
<keyword evidence="4" id="KW-0963">Cytoplasm</keyword>
<dbReference type="Gene3D" id="3.10.10.10">
    <property type="entry name" value="HIV Type 1 Reverse Transcriptase, subunit A, domain 1"/>
    <property type="match status" value="1"/>
</dbReference>
<dbReference type="PROSITE" id="PS50994">
    <property type="entry name" value="INTEGRASE"/>
    <property type="match status" value="1"/>
</dbReference>
<dbReference type="Gene3D" id="3.30.420.10">
    <property type="entry name" value="Ribonuclease H-like superfamily/Ribonuclease H"/>
    <property type="match status" value="1"/>
</dbReference>
<comment type="function">
    <text evidence="8">Integrase (IN) targets the VLP to the nucleus, where a subparticle preintegration complex (PIC) containing at least integrase and the newly synthesized dsDNA copy of the retrotransposon must transit the nuclear membrane. Once in the nucleus, integrase performs the integration of the dsDNA into the host genome.</text>
</comment>
<proteinExistence type="predicted"/>
<dbReference type="GO" id="GO:0005737">
    <property type="term" value="C:cytoplasm"/>
    <property type="evidence" value="ECO:0007669"/>
    <property type="project" value="UniProtKB-SubCell"/>
</dbReference>
<comment type="function">
    <text evidence="7">Reverse transcriptase/ribonuclease H (RT) is a multifunctional enzyme that catalyzes the conversion of the retro-elements RNA genome into dsDNA within the VLP. The enzyme displays a DNA polymerase activity that can copy either DNA or RNA templates, and a ribonuclease H (RNase H) activity that cleaves the RNA strand of RNA-DNA heteroduplexes during plus-strand synthesis and hydrolyzes RNA primers. The conversion leads to a linear dsDNA copy of the retrotransposon that includes long terminal repeats (LTRs) at both ends.</text>
</comment>
<evidence type="ECO:0000259" key="10">
    <source>
        <dbReference type="PROSITE" id="PS50994"/>
    </source>
</evidence>
<dbReference type="PANTHER" id="PTHR37984:SF5">
    <property type="entry name" value="PROTEIN NYNRIN-LIKE"/>
    <property type="match status" value="1"/>
</dbReference>
<dbReference type="AlphaFoldDB" id="A0A1Z8JMC4"/>
<dbReference type="InterPro" id="IPR043502">
    <property type="entry name" value="DNA/RNA_pol_sf"/>
</dbReference>
<dbReference type="PROSITE" id="PS50878">
    <property type="entry name" value="RT_POL"/>
    <property type="match status" value="1"/>
</dbReference>
<evidence type="ECO:0000256" key="3">
    <source>
        <dbReference type="ARBA" id="ARBA00004496"/>
    </source>
</evidence>
<dbReference type="InterPro" id="IPR043128">
    <property type="entry name" value="Rev_trsase/Diguanyl_cyclase"/>
</dbReference>
<dbReference type="FunFam" id="1.10.340.70:FF:000001">
    <property type="entry name" value="Retrovirus-related Pol polyprotein from transposon gypsy-like Protein"/>
    <property type="match status" value="1"/>
</dbReference>
<dbReference type="CDD" id="cd01647">
    <property type="entry name" value="RT_LTR"/>
    <property type="match status" value="1"/>
</dbReference>
<dbReference type="InterPro" id="IPR041588">
    <property type="entry name" value="Integrase_H2C2"/>
</dbReference>
<dbReference type="InterPro" id="IPR001584">
    <property type="entry name" value="Integrase_cat-core"/>
</dbReference>
<dbReference type="GO" id="GO:0003723">
    <property type="term" value="F:RNA binding"/>
    <property type="evidence" value="ECO:0007669"/>
    <property type="project" value="UniProtKB-KW"/>
</dbReference>
<dbReference type="Gene3D" id="3.30.70.270">
    <property type="match status" value="1"/>
</dbReference>
<dbReference type="InterPro" id="IPR050951">
    <property type="entry name" value="Retrovirus_Pol_polyprotein"/>
</dbReference>
<dbReference type="InterPro" id="IPR000477">
    <property type="entry name" value="RT_dom"/>
</dbReference>
<feature type="domain" description="Integrase catalytic" evidence="10">
    <location>
        <begin position="472"/>
        <end position="579"/>
    </location>
</feature>
<evidence type="ECO:0000256" key="2">
    <source>
        <dbReference type="ARBA" id="ARBA00004123"/>
    </source>
</evidence>
<evidence type="ECO:0000256" key="5">
    <source>
        <dbReference type="ARBA" id="ARBA00022884"/>
    </source>
</evidence>